<evidence type="ECO:0000313" key="7">
    <source>
        <dbReference type="Proteomes" id="UP000326453"/>
    </source>
</evidence>
<keyword evidence="4" id="KW-0614">Plasmid</keyword>
<dbReference type="EMBL" id="RBLI01000004">
    <property type="protein sequence ID" value="RKS42631.1"/>
    <property type="molecule type" value="Genomic_DNA"/>
</dbReference>
<accession>A0AAE6NU16</accession>
<organism evidence="4 7">
    <name type="scientific">Paracoccus pantotrophus</name>
    <name type="common">Thiosphaera pantotropha</name>
    <dbReference type="NCBI Taxonomy" id="82367"/>
    <lineage>
        <taxon>Bacteria</taxon>
        <taxon>Pseudomonadati</taxon>
        <taxon>Pseudomonadota</taxon>
        <taxon>Alphaproteobacteria</taxon>
        <taxon>Rhodobacterales</taxon>
        <taxon>Paracoccaceae</taxon>
        <taxon>Paracoccus</taxon>
    </lineage>
</organism>
<name>A0AAE6NU16_PARPN</name>
<reference evidence="5 6" key="1">
    <citation type="submission" date="2018-10" db="EMBL/GenBank/DDBJ databases">
        <title>Genomic Encyclopedia of Archaeal and Bacterial Type Strains, Phase II (KMG-II): from individual species to whole genera.</title>
        <authorList>
            <person name="Goeker M."/>
        </authorList>
    </citation>
    <scope>NUCLEOTIDE SEQUENCE [LARGE SCALE GENOMIC DNA]</scope>
    <source>
        <strain evidence="6">ATCC 35512 / DSM 2944 / CIP 106514 / LMD 82.5 / NBRC 102493 / NCCB 82005 / GB17</strain>
        <strain evidence="5">DSM 2944</strain>
    </source>
</reference>
<geneLocation type="plasmid" evidence="4">
    <name>pPAN1</name>
</geneLocation>
<evidence type="ECO:0000313" key="5">
    <source>
        <dbReference type="EMBL" id="RKS42631.1"/>
    </source>
</evidence>
<keyword evidence="2" id="KW-0479">Metal-binding</keyword>
<dbReference type="InterPro" id="IPR036663">
    <property type="entry name" value="Fumarylacetoacetase_C_sf"/>
</dbReference>
<dbReference type="InterPro" id="IPR011234">
    <property type="entry name" value="Fumarylacetoacetase-like_C"/>
</dbReference>
<dbReference type="KEGG" id="ppan:ESD82_07610"/>
<dbReference type="Proteomes" id="UP000273626">
    <property type="component" value="Unassembled WGS sequence"/>
</dbReference>
<comment type="similarity">
    <text evidence="1">Belongs to the FAH family.</text>
</comment>
<dbReference type="InterPro" id="IPR051121">
    <property type="entry name" value="FAH"/>
</dbReference>
<dbReference type="GO" id="GO:0044281">
    <property type="term" value="P:small molecule metabolic process"/>
    <property type="evidence" value="ECO:0007669"/>
    <property type="project" value="UniProtKB-ARBA"/>
</dbReference>
<dbReference type="EMBL" id="CP044424">
    <property type="protein sequence ID" value="QFG36100.1"/>
    <property type="molecule type" value="Genomic_DNA"/>
</dbReference>
<reference evidence="4 7" key="2">
    <citation type="submission" date="2019-01" db="EMBL/GenBank/DDBJ databases">
        <title>Complete Genome Sequence and Annotation of the Paracoccus pantotrophus type strain DSM 2944.</title>
        <authorList>
            <person name="Bockwoldt J.A."/>
            <person name="Zimmermann M."/>
            <person name="Tiso T."/>
            <person name="Blank L.M."/>
        </authorList>
    </citation>
    <scope>NUCLEOTIDE SEQUENCE [LARGE SCALE GENOMIC DNA]</scope>
    <source>
        <strain evidence="4 7">DSM 2944</strain>
        <plasmid evidence="4">pPAN1</plasmid>
        <plasmid evidence="7">ppan1</plasmid>
    </source>
</reference>
<dbReference type="GeneID" id="51370428"/>
<evidence type="ECO:0000259" key="3">
    <source>
        <dbReference type="Pfam" id="PF01557"/>
    </source>
</evidence>
<evidence type="ECO:0000313" key="4">
    <source>
        <dbReference type="EMBL" id="QFG36100.1"/>
    </source>
</evidence>
<dbReference type="Pfam" id="PF01557">
    <property type="entry name" value="FAA_hydrolase"/>
    <property type="match status" value="1"/>
</dbReference>
<keyword evidence="4" id="KW-0378">Hydrolase</keyword>
<dbReference type="PANTHER" id="PTHR42796">
    <property type="entry name" value="FUMARYLACETOACETATE HYDROLASE DOMAIN-CONTAINING PROTEIN 2A-RELATED"/>
    <property type="match status" value="1"/>
</dbReference>
<dbReference type="SUPFAM" id="SSF56529">
    <property type="entry name" value="FAH"/>
    <property type="match status" value="1"/>
</dbReference>
<dbReference type="Proteomes" id="UP000326453">
    <property type="component" value="Plasmid pPAN1"/>
</dbReference>
<feature type="domain" description="Fumarylacetoacetase-like C-terminal" evidence="3">
    <location>
        <begin position="210"/>
        <end position="355"/>
    </location>
</feature>
<dbReference type="AlphaFoldDB" id="A0AAE6NU16"/>
<dbReference type="GO" id="GO:0046872">
    <property type="term" value="F:metal ion binding"/>
    <property type="evidence" value="ECO:0007669"/>
    <property type="project" value="UniProtKB-KW"/>
</dbReference>
<sequence length="380" mass="40551">MLPNSPETAKLVGRIWRPGKGPSVVILRDGALIDVTESVVSMADFLDDDPAGRFDGLTGEAVGTPDDLVLDPAEMGYHAERPCLLAPCDFQALKACGVTFAQSMVERVIDERTSGDPARADQLRQRIGALIGDSLSNIEAGSKKAAEVKTALIAEGLWSQYLEVGIGPDAEVFTKSQPMSAVGHGAQVGVNRISDWNNPEPEVVLAVDSRGNIRGATLGNDVNLRDVEGRSALLLGKAKDNNASCSIGPFIRLFDDAFTLADIENATLTMAVTGTDGFHMSGRSNMAEISRKPADLVSQTMNKSHQYPDGFMLFLGTMFAPTQDRAEKGSGFTHKPGDVVEISTPLLGTLRNTVVHSDEAAPWTFGTRALMRNLAGRGLL</sequence>
<dbReference type="RefSeq" id="WP_147429475.1">
    <property type="nucleotide sequence ID" value="NZ_CP044424.1"/>
</dbReference>
<evidence type="ECO:0000313" key="6">
    <source>
        <dbReference type="Proteomes" id="UP000273626"/>
    </source>
</evidence>
<evidence type="ECO:0000256" key="2">
    <source>
        <dbReference type="ARBA" id="ARBA00022723"/>
    </source>
</evidence>
<protein>
    <submittedName>
        <fullName evidence="5">Fumarylacetoacetate (FAA) hydrolase family protein</fullName>
    </submittedName>
    <submittedName>
        <fullName evidence="4">Fumarylacetoacetate hydrolase family protein</fullName>
    </submittedName>
</protein>
<proteinExistence type="inferred from homology"/>
<dbReference type="Gene3D" id="3.90.850.10">
    <property type="entry name" value="Fumarylacetoacetase-like, C-terminal domain"/>
    <property type="match status" value="1"/>
</dbReference>
<geneLocation type="plasmid" evidence="7">
    <name>ppan1</name>
</geneLocation>
<dbReference type="GO" id="GO:0016787">
    <property type="term" value="F:hydrolase activity"/>
    <property type="evidence" value="ECO:0007669"/>
    <property type="project" value="UniProtKB-KW"/>
</dbReference>
<dbReference type="PANTHER" id="PTHR42796:SF7">
    <property type="entry name" value="2-DEHYDRO-3-DEOXY-D-ARABINONATE DEHYDRATASE"/>
    <property type="match status" value="1"/>
</dbReference>
<gene>
    <name evidence="5" type="ORF">BDE18_4337</name>
    <name evidence="4" type="ORF">ESD82_07610</name>
</gene>
<keyword evidence="6" id="KW-1185">Reference proteome</keyword>
<evidence type="ECO:0000256" key="1">
    <source>
        <dbReference type="ARBA" id="ARBA00010211"/>
    </source>
</evidence>